<organism evidence="1 2">
    <name type="scientific">Enterococcus cecorum</name>
    <dbReference type="NCBI Taxonomy" id="44008"/>
    <lineage>
        <taxon>Bacteria</taxon>
        <taxon>Bacillati</taxon>
        <taxon>Bacillota</taxon>
        <taxon>Bacilli</taxon>
        <taxon>Lactobacillales</taxon>
        <taxon>Enterococcaceae</taxon>
        <taxon>Enterococcus</taxon>
    </lineage>
</organism>
<dbReference type="AlphaFoldDB" id="A0AAW8TMH2"/>
<accession>A0AAW8TMH2</accession>
<sequence>MNLDELKEKAKKLNLYVNKLYNEKAEILLKNDLNEFIEKNKNHIRKKNDVYYYEDFAEINIEQNTIEILIVKNLFLYNFEIDSDIKRGKIIEINGVPYSINEINNEEHCYNIKRYTDDLENSIEKLNFEGISNYTYYFQKEDLRLSNFSEVWEKITHRN</sequence>
<protein>
    <submittedName>
        <fullName evidence="1">Uncharacterized protein</fullName>
    </submittedName>
</protein>
<gene>
    <name evidence="1" type="ORF">P7H47_03885</name>
</gene>
<dbReference type="EMBL" id="JARQBI010000006">
    <property type="protein sequence ID" value="MDT2796415.1"/>
    <property type="molecule type" value="Genomic_DNA"/>
</dbReference>
<dbReference type="Proteomes" id="UP001255696">
    <property type="component" value="Unassembled WGS sequence"/>
</dbReference>
<evidence type="ECO:0000313" key="2">
    <source>
        <dbReference type="Proteomes" id="UP001255696"/>
    </source>
</evidence>
<name>A0AAW8TMH2_9ENTE</name>
<reference evidence="1" key="1">
    <citation type="submission" date="2023-03" db="EMBL/GenBank/DDBJ databases">
        <authorList>
            <person name="Shen W."/>
            <person name="Cai J."/>
        </authorList>
    </citation>
    <scope>NUCLEOTIDE SEQUENCE</scope>
    <source>
        <strain evidence="1">B245-2</strain>
    </source>
</reference>
<proteinExistence type="predicted"/>
<dbReference type="RefSeq" id="WP_047335083.1">
    <property type="nucleotide sequence ID" value="NZ_CP010060.1"/>
</dbReference>
<evidence type="ECO:0000313" key="1">
    <source>
        <dbReference type="EMBL" id="MDT2796415.1"/>
    </source>
</evidence>
<comment type="caution">
    <text evidence="1">The sequence shown here is derived from an EMBL/GenBank/DDBJ whole genome shotgun (WGS) entry which is preliminary data.</text>
</comment>